<evidence type="ECO:0000313" key="3">
    <source>
        <dbReference type="Proteomes" id="UP000722989"/>
    </source>
</evidence>
<keyword evidence="1" id="KW-0812">Transmembrane</keyword>
<sequence length="74" mass="8021">MAKTSIVIGITIRLFLLVMAVWLTVSVVVPTRDPLALDVVTVVVLAVVALIGPARRFLLASVVGRRESRVRLGR</sequence>
<gene>
    <name evidence="2" type="ORF">HC031_07325</name>
</gene>
<name>A0ABX0XUH4_9ACTN</name>
<keyword evidence="1" id="KW-1133">Transmembrane helix</keyword>
<dbReference type="EMBL" id="JAATVY010000003">
    <property type="protein sequence ID" value="NJC69532.1"/>
    <property type="molecule type" value="Genomic_DNA"/>
</dbReference>
<organism evidence="2 3">
    <name type="scientific">Planosporangium thailandense</name>
    <dbReference type="NCBI Taxonomy" id="765197"/>
    <lineage>
        <taxon>Bacteria</taxon>
        <taxon>Bacillati</taxon>
        <taxon>Actinomycetota</taxon>
        <taxon>Actinomycetes</taxon>
        <taxon>Micromonosporales</taxon>
        <taxon>Micromonosporaceae</taxon>
        <taxon>Planosporangium</taxon>
    </lineage>
</organism>
<protein>
    <submittedName>
        <fullName evidence="2">Uncharacterized protein</fullName>
    </submittedName>
</protein>
<evidence type="ECO:0000313" key="2">
    <source>
        <dbReference type="EMBL" id="NJC69532.1"/>
    </source>
</evidence>
<keyword evidence="3" id="KW-1185">Reference proteome</keyword>
<keyword evidence="1" id="KW-0472">Membrane</keyword>
<feature type="transmembrane region" description="Helical" evidence="1">
    <location>
        <begin position="7"/>
        <end position="29"/>
    </location>
</feature>
<comment type="caution">
    <text evidence="2">The sequence shown here is derived from an EMBL/GenBank/DDBJ whole genome shotgun (WGS) entry which is preliminary data.</text>
</comment>
<feature type="transmembrane region" description="Helical" evidence="1">
    <location>
        <begin position="35"/>
        <end position="58"/>
    </location>
</feature>
<reference evidence="2 3" key="1">
    <citation type="submission" date="2020-03" db="EMBL/GenBank/DDBJ databases">
        <title>WGS of the type strain of Planosporangium spp.</title>
        <authorList>
            <person name="Thawai C."/>
        </authorList>
    </citation>
    <scope>NUCLEOTIDE SEQUENCE [LARGE SCALE GENOMIC DNA]</scope>
    <source>
        <strain evidence="2 3">TBRC 5610</strain>
    </source>
</reference>
<proteinExistence type="predicted"/>
<accession>A0ABX0XUH4</accession>
<dbReference type="Proteomes" id="UP000722989">
    <property type="component" value="Unassembled WGS sequence"/>
</dbReference>
<dbReference type="RefSeq" id="WP_167924384.1">
    <property type="nucleotide sequence ID" value="NZ_JAATVY010000003.1"/>
</dbReference>
<evidence type="ECO:0000256" key="1">
    <source>
        <dbReference type="SAM" id="Phobius"/>
    </source>
</evidence>